<dbReference type="EMBL" id="RSCE01000003">
    <property type="protein sequence ID" value="RSH84928.1"/>
    <property type="molecule type" value="Genomic_DNA"/>
</dbReference>
<dbReference type="GO" id="GO:0016491">
    <property type="term" value="F:oxidoreductase activity"/>
    <property type="evidence" value="ECO:0007669"/>
    <property type="project" value="InterPro"/>
</dbReference>
<reference evidence="2 3" key="1">
    <citation type="submission" date="2018-11" db="EMBL/GenBank/DDBJ databases">
        <title>Genome sequence of Apiotrichum porosum DSM 27194.</title>
        <authorList>
            <person name="Aliyu H."/>
            <person name="Gorte O."/>
            <person name="Ochsenreither K."/>
        </authorList>
    </citation>
    <scope>NUCLEOTIDE SEQUENCE [LARGE SCALE GENOMIC DNA]</scope>
    <source>
        <strain evidence="2 3">DSM 27194</strain>
    </source>
</reference>
<evidence type="ECO:0000313" key="3">
    <source>
        <dbReference type="Proteomes" id="UP000279236"/>
    </source>
</evidence>
<dbReference type="STRING" id="105984.A0A427Y1C8"/>
<comment type="caution">
    <text evidence="2">The sequence shown here is derived from an EMBL/GenBank/DDBJ whole genome shotgun (WGS) entry which is preliminary data.</text>
</comment>
<dbReference type="Pfam" id="PF00724">
    <property type="entry name" value="Oxidored_FMN"/>
    <property type="match status" value="1"/>
</dbReference>
<protein>
    <recommendedName>
        <fullName evidence="1">NADH:flavin oxidoreductase/NADH oxidase N-terminal domain-containing protein</fullName>
    </recommendedName>
</protein>
<dbReference type="CDD" id="cd02933">
    <property type="entry name" value="OYE_like_FMN"/>
    <property type="match status" value="1"/>
</dbReference>
<sequence length="395" mass="43631">MVRYPALARPGRLGDIPLRNRTVMASLTRNRSDPDTYPCEENVYYYSQRAKETGAGLIIAEAAYIYPQGSEWLHAPGIYDSKHAQAWKKVVDAVHEEGCAIVAQLHHVGRIAHPESPEQVKSGHPVYAPSPVAARGGKFRHLPGKPGFVVPTQLEDFDMVFDAYENAARCAKEAGFDGVEVHGGNGYLVDEFLTDTCNRRTDEWGGSVEKRCRFGLEAIKRCIKVWGPERVGIKLSPCGGYNDMYFSSHEENIATHKHMVSELDKLGIAYIQLSQYNSGSDPTHGGVHQGFKHDVVRTYGPLAKTSKILAVAEYTGEKANEEVSAGLVEAVAFGTLYMYNPDLYHRIQHDLPINSAGNVWAHYNIIEGDVRKGYSDYPFSEEATVVATPITSVTA</sequence>
<proteinExistence type="predicted"/>
<dbReference type="InterPro" id="IPR045247">
    <property type="entry name" value="Oye-like"/>
</dbReference>
<dbReference type="Gene3D" id="3.20.20.70">
    <property type="entry name" value="Aldolase class I"/>
    <property type="match status" value="1"/>
</dbReference>
<name>A0A427Y1C8_9TREE</name>
<accession>A0A427Y1C8</accession>
<evidence type="ECO:0000259" key="1">
    <source>
        <dbReference type="Pfam" id="PF00724"/>
    </source>
</evidence>
<dbReference type="InterPro" id="IPR001155">
    <property type="entry name" value="OxRdtase_FMN_N"/>
</dbReference>
<dbReference type="Proteomes" id="UP000279236">
    <property type="component" value="Unassembled WGS sequence"/>
</dbReference>
<organism evidence="2 3">
    <name type="scientific">Apiotrichum porosum</name>
    <dbReference type="NCBI Taxonomy" id="105984"/>
    <lineage>
        <taxon>Eukaryota</taxon>
        <taxon>Fungi</taxon>
        <taxon>Dikarya</taxon>
        <taxon>Basidiomycota</taxon>
        <taxon>Agaricomycotina</taxon>
        <taxon>Tremellomycetes</taxon>
        <taxon>Trichosporonales</taxon>
        <taxon>Trichosporonaceae</taxon>
        <taxon>Apiotrichum</taxon>
    </lineage>
</organism>
<evidence type="ECO:0000313" key="2">
    <source>
        <dbReference type="EMBL" id="RSH84928.1"/>
    </source>
</evidence>
<feature type="domain" description="NADH:flavin oxidoreductase/NADH oxidase N-terminal" evidence="1">
    <location>
        <begin position="9"/>
        <end position="353"/>
    </location>
</feature>
<keyword evidence="3" id="KW-1185">Reference proteome</keyword>
<dbReference type="RefSeq" id="XP_028478376.1">
    <property type="nucleotide sequence ID" value="XM_028621924.1"/>
</dbReference>
<dbReference type="OrthoDB" id="276546at2759"/>
<dbReference type="AlphaFoldDB" id="A0A427Y1C8"/>
<dbReference type="PANTHER" id="PTHR22893">
    <property type="entry name" value="NADH OXIDOREDUCTASE-RELATED"/>
    <property type="match status" value="1"/>
</dbReference>
<gene>
    <name evidence="2" type="ORF">EHS24_006475</name>
</gene>
<dbReference type="PANTHER" id="PTHR22893:SF91">
    <property type="entry name" value="NADPH DEHYDROGENASE 2-RELATED"/>
    <property type="match status" value="1"/>
</dbReference>
<dbReference type="GO" id="GO:0010181">
    <property type="term" value="F:FMN binding"/>
    <property type="evidence" value="ECO:0007669"/>
    <property type="project" value="InterPro"/>
</dbReference>
<dbReference type="GeneID" id="39591018"/>
<dbReference type="InterPro" id="IPR013785">
    <property type="entry name" value="Aldolase_TIM"/>
</dbReference>
<dbReference type="SUPFAM" id="SSF51395">
    <property type="entry name" value="FMN-linked oxidoreductases"/>
    <property type="match status" value="1"/>
</dbReference>